<reference evidence="1" key="1">
    <citation type="submission" date="2018-10" db="EMBL/GenBank/DDBJ databases">
        <title>Effector identification in a new, highly contiguous assembly of the strawberry crown rot pathogen Phytophthora cactorum.</title>
        <authorList>
            <person name="Armitage A.D."/>
            <person name="Nellist C.F."/>
            <person name="Bates H."/>
            <person name="Vickerstaff R.J."/>
            <person name="Harrison R.J."/>
        </authorList>
    </citation>
    <scope>NUCLEOTIDE SEQUENCE</scope>
    <source>
        <strain evidence="1">4040</strain>
    </source>
</reference>
<sequence>MQWQLSLGPMDNPPKKSSLKMWKWTIHGQLVVFVDRSLRLRGNVTVRMLWNATGFLLQGAESVAEAGSSFSRQTTATMRTAACKLSLRAAGRRHRLDPSERTLIYRS</sequence>
<evidence type="ECO:0000313" key="1">
    <source>
        <dbReference type="EMBL" id="KAG2889911.1"/>
    </source>
</evidence>
<dbReference type="EMBL" id="RCMK01001689">
    <property type="protein sequence ID" value="KAG2889911.1"/>
    <property type="molecule type" value="Genomic_DNA"/>
</dbReference>
<comment type="caution">
    <text evidence="1">The sequence shown here is derived from an EMBL/GenBank/DDBJ whole genome shotgun (WGS) entry which is preliminary data.</text>
</comment>
<protein>
    <submittedName>
        <fullName evidence="1">Uncharacterized protein</fullName>
    </submittedName>
</protein>
<proteinExistence type="predicted"/>
<accession>A0A8T1JNW0</accession>
<organism evidence="1 2">
    <name type="scientific">Phytophthora cactorum</name>
    <dbReference type="NCBI Taxonomy" id="29920"/>
    <lineage>
        <taxon>Eukaryota</taxon>
        <taxon>Sar</taxon>
        <taxon>Stramenopiles</taxon>
        <taxon>Oomycota</taxon>
        <taxon>Peronosporomycetes</taxon>
        <taxon>Peronosporales</taxon>
        <taxon>Peronosporaceae</taxon>
        <taxon>Phytophthora</taxon>
    </lineage>
</organism>
<evidence type="ECO:0000313" key="2">
    <source>
        <dbReference type="Proteomes" id="UP000736787"/>
    </source>
</evidence>
<dbReference type="AlphaFoldDB" id="A0A8T1JNW0"/>
<dbReference type="Proteomes" id="UP000736787">
    <property type="component" value="Unassembled WGS sequence"/>
</dbReference>
<gene>
    <name evidence="1" type="ORF">PC117_g24601</name>
</gene>
<name>A0A8T1JNW0_9STRA</name>